<keyword evidence="6" id="KW-0648">Protein biosynthesis</keyword>
<dbReference type="Pfam" id="PF00551">
    <property type="entry name" value="Formyl_trans_N"/>
    <property type="match status" value="1"/>
</dbReference>
<evidence type="ECO:0000259" key="12">
    <source>
        <dbReference type="Pfam" id="PF02911"/>
    </source>
</evidence>
<dbReference type="SUPFAM" id="SSF53328">
    <property type="entry name" value="Formyltransferase"/>
    <property type="match status" value="1"/>
</dbReference>
<dbReference type="NCBIfam" id="TIGR00460">
    <property type="entry name" value="fmt"/>
    <property type="match status" value="1"/>
</dbReference>
<dbReference type="STRING" id="64144.ENSATEP00000015633"/>
<dbReference type="AlphaFoldDB" id="A0A3Q1IDS9"/>
<evidence type="ECO:0000313" key="14">
    <source>
        <dbReference type="Proteomes" id="UP000265040"/>
    </source>
</evidence>
<evidence type="ECO:0000256" key="4">
    <source>
        <dbReference type="ARBA" id="ARBA00014185"/>
    </source>
</evidence>
<comment type="function">
    <text evidence="10">Methionyl-tRNA formyltransferase that formylates methionyl-tRNA in mitochondria and is crucial for translation initiation.</text>
</comment>
<comment type="similarity">
    <text evidence="2">Belongs to the Fmt family.</text>
</comment>
<dbReference type="Pfam" id="PF02911">
    <property type="entry name" value="Formyl_trans_C"/>
    <property type="match status" value="1"/>
</dbReference>
<name>A0A3Q1IDS9_ANATE</name>
<dbReference type="InterPro" id="IPR036477">
    <property type="entry name" value="Formyl_transf_N_sf"/>
</dbReference>
<dbReference type="OrthoDB" id="10268103at2759"/>
<sequence length="378" mass="42595">MWTTGIMGAFQKVFSHFQRGFMQTMRRTGSDGMQPRPYSLKSSSGPPWRLLFFGSDHFAVESLKLLTASRSCSERIVESLEVVTLSGDVPVKMFAQENHLPIHSWPPKIVKGQFDVGVVVSFGCLIHESLIKKFPYGILNVHPSLLPRWRGPAPIFHTILHGDTVTGVTIIQIHPNRFDVGPILNQELHLIPDNCTADELGEALAAKGAYLLIDTLKSLSERLVQKLEQSNAGARYAPKINTSLSWIVWEEQTCDQIDCLYRALSSRIPLRTTWMGKTIKLLDFVGKCHISLSDELRKPVPGSVTYQKESNILAVCCKDGWVGFKAVLLKKRLTATDFYNGYLHQTLQRKMPYQTAEVLFVSRKEGTASHQKRENSVW</sequence>
<dbReference type="InterPro" id="IPR041711">
    <property type="entry name" value="Met-tRNA-FMT_N"/>
</dbReference>
<dbReference type="InterPro" id="IPR005793">
    <property type="entry name" value="Formyl_trans_C"/>
</dbReference>
<dbReference type="GO" id="GO:0005739">
    <property type="term" value="C:mitochondrion"/>
    <property type="evidence" value="ECO:0007669"/>
    <property type="project" value="UniProtKB-SubCell"/>
</dbReference>
<evidence type="ECO:0000256" key="2">
    <source>
        <dbReference type="ARBA" id="ARBA00010699"/>
    </source>
</evidence>
<evidence type="ECO:0000256" key="5">
    <source>
        <dbReference type="ARBA" id="ARBA00022679"/>
    </source>
</evidence>
<evidence type="ECO:0000256" key="8">
    <source>
        <dbReference type="ARBA" id="ARBA00023128"/>
    </source>
</evidence>
<evidence type="ECO:0000256" key="9">
    <source>
        <dbReference type="ARBA" id="ARBA00052555"/>
    </source>
</evidence>
<accession>A0A3Q1IDS9</accession>
<dbReference type="FunFam" id="3.40.50.12230:FF:000003">
    <property type="entry name" value="methionyl-tRNA formyltransferase, mitochondrial"/>
    <property type="match status" value="1"/>
</dbReference>
<dbReference type="PANTHER" id="PTHR11138">
    <property type="entry name" value="METHIONYL-TRNA FORMYLTRANSFERASE"/>
    <property type="match status" value="1"/>
</dbReference>
<evidence type="ECO:0000256" key="3">
    <source>
        <dbReference type="ARBA" id="ARBA00012261"/>
    </source>
</evidence>
<feature type="domain" description="Formyl transferase C-terminal" evidence="12">
    <location>
        <begin position="239"/>
        <end position="342"/>
    </location>
</feature>
<proteinExistence type="inferred from homology"/>
<dbReference type="Gene3D" id="3.40.50.12230">
    <property type="match status" value="1"/>
</dbReference>
<evidence type="ECO:0000313" key="13">
    <source>
        <dbReference type="Ensembl" id="ENSATEP00000015633.1"/>
    </source>
</evidence>
<dbReference type="PANTHER" id="PTHR11138:SF5">
    <property type="entry name" value="METHIONYL-TRNA FORMYLTRANSFERASE, MITOCHONDRIAL"/>
    <property type="match status" value="1"/>
</dbReference>
<reference evidence="13" key="1">
    <citation type="submission" date="2021-04" db="EMBL/GenBank/DDBJ databases">
        <authorList>
            <consortium name="Wellcome Sanger Institute Data Sharing"/>
        </authorList>
    </citation>
    <scope>NUCLEOTIDE SEQUENCE [LARGE SCALE GENOMIC DNA]</scope>
</reference>
<evidence type="ECO:0000256" key="1">
    <source>
        <dbReference type="ARBA" id="ARBA00004173"/>
    </source>
</evidence>
<reference evidence="13" key="3">
    <citation type="submission" date="2025-09" db="UniProtKB">
        <authorList>
            <consortium name="Ensembl"/>
        </authorList>
    </citation>
    <scope>IDENTIFICATION</scope>
</reference>
<evidence type="ECO:0000256" key="7">
    <source>
        <dbReference type="ARBA" id="ARBA00022946"/>
    </source>
</evidence>
<dbReference type="OMA" id="GASPIHE"/>
<keyword evidence="8" id="KW-0496">Mitochondrion</keyword>
<dbReference type="Proteomes" id="UP000265040">
    <property type="component" value="Chromosome 3"/>
</dbReference>
<comment type="catalytic activity">
    <reaction evidence="9">
        <text>L-methionyl-tRNA(fMet) + (6R)-10-formyltetrahydrofolate = N-formyl-L-methionyl-tRNA(fMet) + (6S)-5,6,7,8-tetrahydrofolate + H(+)</text>
        <dbReference type="Rhea" id="RHEA:24380"/>
        <dbReference type="Rhea" id="RHEA-COMP:9952"/>
        <dbReference type="Rhea" id="RHEA-COMP:9953"/>
        <dbReference type="ChEBI" id="CHEBI:15378"/>
        <dbReference type="ChEBI" id="CHEBI:57453"/>
        <dbReference type="ChEBI" id="CHEBI:78530"/>
        <dbReference type="ChEBI" id="CHEBI:78844"/>
        <dbReference type="ChEBI" id="CHEBI:195366"/>
        <dbReference type="EC" id="2.1.2.9"/>
    </reaction>
    <physiologicalReaction direction="left-to-right" evidence="9">
        <dbReference type="Rhea" id="RHEA:24381"/>
    </physiologicalReaction>
</comment>
<keyword evidence="7" id="KW-0809">Transit peptide</keyword>
<dbReference type="GeneTree" id="ENSGT00390000017828"/>
<protein>
    <recommendedName>
        <fullName evidence="4">Methionyl-tRNA formyltransferase, mitochondrial</fullName>
        <ecNumber evidence="3">2.1.2.9</ecNumber>
    </recommendedName>
</protein>
<keyword evidence="5" id="KW-0808">Transferase</keyword>
<evidence type="ECO:0000259" key="11">
    <source>
        <dbReference type="Pfam" id="PF00551"/>
    </source>
</evidence>
<dbReference type="InParanoid" id="A0A3Q1IDS9"/>
<dbReference type="Ensembl" id="ENSATET00000015876.3">
    <property type="protein sequence ID" value="ENSATEP00000015633.1"/>
    <property type="gene ID" value="ENSATEG00000010858.3"/>
</dbReference>
<feature type="domain" description="Formyl transferase N-terminal" evidence="11">
    <location>
        <begin position="112"/>
        <end position="215"/>
    </location>
</feature>
<dbReference type="InterPro" id="IPR005794">
    <property type="entry name" value="Fmt"/>
</dbReference>
<keyword evidence="14" id="KW-1185">Reference proteome</keyword>
<evidence type="ECO:0000256" key="6">
    <source>
        <dbReference type="ARBA" id="ARBA00022917"/>
    </source>
</evidence>
<reference evidence="13" key="2">
    <citation type="submission" date="2025-08" db="UniProtKB">
        <authorList>
            <consortium name="Ensembl"/>
        </authorList>
    </citation>
    <scope>IDENTIFICATION</scope>
</reference>
<organism evidence="13 14">
    <name type="scientific">Anabas testudineus</name>
    <name type="common">Climbing perch</name>
    <name type="synonym">Anthias testudineus</name>
    <dbReference type="NCBI Taxonomy" id="64144"/>
    <lineage>
        <taxon>Eukaryota</taxon>
        <taxon>Metazoa</taxon>
        <taxon>Chordata</taxon>
        <taxon>Craniata</taxon>
        <taxon>Vertebrata</taxon>
        <taxon>Euteleostomi</taxon>
        <taxon>Actinopterygii</taxon>
        <taxon>Neopterygii</taxon>
        <taxon>Teleostei</taxon>
        <taxon>Neoteleostei</taxon>
        <taxon>Acanthomorphata</taxon>
        <taxon>Anabantaria</taxon>
        <taxon>Anabantiformes</taxon>
        <taxon>Anabantoidei</taxon>
        <taxon>Anabantidae</taxon>
        <taxon>Anabas</taxon>
    </lineage>
</organism>
<dbReference type="GeneID" id="113174310"/>
<dbReference type="CDD" id="cd08646">
    <property type="entry name" value="FMT_core_Met-tRNA-FMT_N"/>
    <property type="match status" value="1"/>
</dbReference>
<comment type="subcellular location">
    <subcellularLocation>
        <location evidence="1">Mitochondrion</location>
    </subcellularLocation>
</comment>
<dbReference type="EC" id="2.1.2.9" evidence="3"/>
<gene>
    <name evidence="13" type="primary">MTFMT</name>
</gene>
<dbReference type="GO" id="GO:0004479">
    <property type="term" value="F:methionyl-tRNA formyltransferase activity"/>
    <property type="evidence" value="ECO:0007669"/>
    <property type="project" value="UniProtKB-EC"/>
</dbReference>
<dbReference type="RefSeq" id="XP_026233984.1">
    <property type="nucleotide sequence ID" value="XM_026378199.1"/>
</dbReference>
<evidence type="ECO:0000256" key="10">
    <source>
        <dbReference type="ARBA" id="ARBA00057846"/>
    </source>
</evidence>
<dbReference type="InterPro" id="IPR002376">
    <property type="entry name" value="Formyl_transf_N"/>
</dbReference>